<comment type="caution">
    <text evidence="4">The sequence shown here is derived from an EMBL/GenBank/DDBJ whole genome shotgun (WGS) entry which is preliminary data.</text>
</comment>
<organism evidence="4 5">
    <name type="scientific">Teichococcus aerophilus</name>
    <dbReference type="NCBI Taxonomy" id="1224513"/>
    <lineage>
        <taxon>Bacteria</taxon>
        <taxon>Pseudomonadati</taxon>
        <taxon>Pseudomonadota</taxon>
        <taxon>Alphaproteobacteria</taxon>
        <taxon>Acetobacterales</taxon>
        <taxon>Roseomonadaceae</taxon>
        <taxon>Roseomonas</taxon>
    </lineage>
</organism>
<dbReference type="InterPro" id="IPR020904">
    <property type="entry name" value="Sc_DH/Rdtase_CS"/>
</dbReference>
<feature type="domain" description="Ketoreductase" evidence="3">
    <location>
        <begin position="23"/>
        <end position="203"/>
    </location>
</feature>
<dbReference type="InterPro" id="IPR036291">
    <property type="entry name" value="NAD(P)-bd_dom_sf"/>
</dbReference>
<dbReference type="PRINTS" id="PR00081">
    <property type="entry name" value="GDHRDH"/>
</dbReference>
<sequence length="260" mass="26241">MTLQTGGTPAPAPSLAPDALAGSCVIVTGGASGIGRAIVDAVVAHGGKAIVWDIQDAALRDCAARHGDAVTVVKVNVADSAAVRSAAAALPDGFAPTHLVNNAGIIGKLMPLAELEAEEIDRVLSINLKSVLYCTRAFLNHRAPHPYASIVNLSSIAARTGGMPGNALYATTKGAIASLTRAAAKELAPEVRVNALAPGIIDTPIQADSLGDRAKLAEIAKVIPLQRVGVAEEVAAAALWLLSGASAYVTATIVDVAGGR</sequence>
<protein>
    <submittedName>
        <fullName evidence="4">SDR family oxidoreductase</fullName>
    </submittedName>
</protein>
<dbReference type="Proteomes" id="UP000626026">
    <property type="component" value="Unassembled WGS sequence"/>
</dbReference>
<dbReference type="EMBL" id="JACTVA010000014">
    <property type="protein sequence ID" value="MBC9207197.1"/>
    <property type="molecule type" value="Genomic_DNA"/>
</dbReference>
<dbReference type="PROSITE" id="PS00061">
    <property type="entry name" value="ADH_SHORT"/>
    <property type="match status" value="1"/>
</dbReference>
<dbReference type="PANTHER" id="PTHR42760:SF133">
    <property type="entry name" value="3-OXOACYL-[ACYL-CARRIER-PROTEIN] REDUCTASE"/>
    <property type="match status" value="1"/>
</dbReference>
<accession>A0ABR7RKW1</accession>
<gene>
    <name evidence="4" type="ORF">IBL26_10155</name>
</gene>
<dbReference type="InterPro" id="IPR057326">
    <property type="entry name" value="KR_dom"/>
</dbReference>
<dbReference type="InterPro" id="IPR002347">
    <property type="entry name" value="SDR_fam"/>
</dbReference>
<dbReference type="Pfam" id="PF13561">
    <property type="entry name" value="adh_short_C2"/>
    <property type="match status" value="1"/>
</dbReference>
<dbReference type="PANTHER" id="PTHR42760">
    <property type="entry name" value="SHORT-CHAIN DEHYDROGENASES/REDUCTASES FAMILY MEMBER"/>
    <property type="match status" value="1"/>
</dbReference>
<evidence type="ECO:0000256" key="1">
    <source>
        <dbReference type="ARBA" id="ARBA00006484"/>
    </source>
</evidence>
<name>A0ABR7RKW1_9PROT</name>
<evidence type="ECO:0000313" key="5">
    <source>
        <dbReference type="Proteomes" id="UP000626026"/>
    </source>
</evidence>
<dbReference type="SMART" id="SM00822">
    <property type="entry name" value="PKS_KR"/>
    <property type="match status" value="1"/>
</dbReference>
<comment type="similarity">
    <text evidence="1">Belongs to the short-chain dehydrogenases/reductases (SDR) family.</text>
</comment>
<evidence type="ECO:0000259" key="3">
    <source>
        <dbReference type="SMART" id="SM00822"/>
    </source>
</evidence>
<evidence type="ECO:0000313" key="4">
    <source>
        <dbReference type="EMBL" id="MBC9207197.1"/>
    </source>
</evidence>
<dbReference type="Gene3D" id="3.40.50.720">
    <property type="entry name" value="NAD(P)-binding Rossmann-like Domain"/>
    <property type="match status" value="1"/>
</dbReference>
<reference evidence="4 5" key="1">
    <citation type="journal article" date="2013" name="Int. J. Syst. Evol. Microbiol.">
        <title>Roseomonas aerophila sp. nov., isolated from air.</title>
        <authorList>
            <person name="Kim S.J."/>
            <person name="Weon H.Y."/>
            <person name="Ahn J.H."/>
            <person name="Hong S.B."/>
            <person name="Seok S.J."/>
            <person name="Whang K.S."/>
            <person name="Kwon S.W."/>
        </authorList>
    </citation>
    <scope>NUCLEOTIDE SEQUENCE [LARGE SCALE GENOMIC DNA]</scope>
    <source>
        <strain evidence="4 5">NBRC 108923</strain>
    </source>
</reference>
<dbReference type="CDD" id="cd05233">
    <property type="entry name" value="SDR_c"/>
    <property type="match status" value="1"/>
</dbReference>
<keyword evidence="2" id="KW-0560">Oxidoreductase</keyword>
<evidence type="ECO:0000256" key="2">
    <source>
        <dbReference type="ARBA" id="ARBA00023002"/>
    </source>
</evidence>
<dbReference type="SUPFAM" id="SSF51735">
    <property type="entry name" value="NAD(P)-binding Rossmann-fold domains"/>
    <property type="match status" value="1"/>
</dbReference>
<dbReference type="PRINTS" id="PR00080">
    <property type="entry name" value="SDRFAMILY"/>
</dbReference>
<keyword evidence="5" id="KW-1185">Reference proteome</keyword>
<proteinExistence type="inferred from homology"/>
<dbReference type="RefSeq" id="WP_187784361.1">
    <property type="nucleotide sequence ID" value="NZ_JACTVA010000014.1"/>
</dbReference>